<dbReference type="SUPFAM" id="SSF64005">
    <property type="entry name" value="Undecaprenyl diphosphate synthase"/>
    <property type="match status" value="1"/>
</dbReference>
<comment type="similarity">
    <text evidence="1 3">Belongs to the UPP synthase family.</text>
</comment>
<keyword evidence="5" id="KW-1185">Reference proteome</keyword>
<protein>
    <recommendedName>
        <fullName evidence="3">Alkyl transferase</fullName>
        <ecNumber evidence="3">2.5.1.-</ecNumber>
    </recommendedName>
</protein>
<dbReference type="NCBIfam" id="TIGR00055">
    <property type="entry name" value="uppS"/>
    <property type="match status" value="1"/>
</dbReference>
<evidence type="ECO:0000256" key="1">
    <source>
        <dbReference type="ARBA" id="ARBA00005432"/>
    </source>
</evidence>
<reference evidence="4 5" key="2">
    <citation type="journal article" date="2013" name="PLoS ONE">
        <title>Whole genome mapping and re-organization of the nuclear and mitochondrial genomes of Babesia microti isolates.</title>
        <authorList>
            <person name="Cornillot E."/>
            <person name="Dassouli A."/>
            <person name="Garg A."/>
            <person name="Pachikara N."/>
            <person name="Randazzo S."/>
            <person name="Depoix D."/>
            <person name="Carcy B."/>
            <person name="Delbecq S."/>
            <person name="Frutos R."/>
            <person name="Silva J.C."/>
            <person name="Sutton R."/>
            <person name="Krause P.J."/>
            <person name="Mamoun C.B."/>
        </authorList>
    </citation>
    <scope>NUCLEOTIDE SEQUENCE [LARGE SCALE GENOMIC DNA]</scope>
    <source>
        <strain evidence="4 5">RI</strain>
    </source>
</reference>
<dbReference type="InterPro" id="IPR018520">
    <property type="entry name" value="UPP_synth-like_CS"/>
</dbReference>
<gene>
    <name evidence="4" type="ORF">BMR1_01G01680</name>
</gene>
<reference evidence="4 5" key="1">
    <citation type="journal article" date="2012" name="Nucleic Acids Res.">
        <title>Sequencing of the smallest Apicomplexan genome from the human pathogen Babesia microti.</title>
        <authorList>
            <person name="Cornillot E."/>
            <person name="Hadj-Kaddour K."/>
            <person name="Dassouli A."/>
            <person name="Noel B."/>
            <person name="Ranwez V."/>
            <person name="Vacherie B."/>
            <person name="Augagneur Y."/>
            <person name="Bres V."/>
            <person name="Duclos A."/>
            <person name="Randazzo S."/>
            <person name="Carcy B."/>
            <person name="Debierre-Grockiego F."/>
            <person name="Delbecq S."/>
            <person name="Moubri-Menage K."/>
            <person name="Shams-Eldin H."/>
            <person name="Usmani-Brown S."/>
            <person name="Bringaud F."/>
            <person name="Wincker P."/>
            <person name="Vivares C.P."/>
            <person name="Schwarz R.T."/>
            <person name="Schetters T.P."/>
            <person name="Krause P.J."/>
            <person name="Gorenflot A."/>
            <person name="Berry V."/>
            <person name="Barbe V."/>
            <person name="Ben Mamoun C."/>
        </authorList>
    </citation>
    <scope>NUCLEOTIDE SEQUENCE [LARGE SCALE GENOMIC DNA]</scope>
    <source>
        <strain evidence="4 5">RI</strain>
    </source>
</reference>
<dbReference type="PANTHER" id="PTHR10291">
    <property type="entry name" value="DEHYDRODOLICHYL DIPHOSPHATE SYNTHASE FAMILY MEMBER"/>
    <property type="match status" value="1"/>
</dbReference>
<dbReference type="PROSITE" id="PS01066">
    <property type="entry name" value="UPP_SYNTHASE"/>
    <property type="match status" value="1"/>
</dbReference>
<evidence type="ECO:0000313" key="4">
    <source>
        <dbReference type="EMBL" id="SIO73305.1"/>
    </source>
</evidence>
<dbReference type="Proteomes" id="UP000002899">
    <property type="component" value="Chromosome I"/>
</dbReference>
<dbReference type="AlphaFoldDB" id="A0A1N6LWQ4"/>
<dbReference type="GO" id="GO:0005783">
    <property type="term" value="C:endoplasmic reticulum"/>
    <property type="evidence" value="ECO:0007669"/>
    <property type="project" value="TreeGrafter"/>
</dbReference>
<sequence length="251" mass="29551">MWLCHNMVKLLRQILFKVVGKLFCVKHLAIIMDGNRRWARIMNLPLKEGWSHGIWKLYEIIEVASELGIENVSVFAFSMLNFQRVESELNELDEISIRTLTKPDQIMRLARQYNIRIFACGDTKYLPKKVRNAVRMIEKETCKNSKMILNLCVSYGGRNEIKRSLKRVGKTTSKNKLNDIALKRLFWKNLYTGHSPRPDILIRTSGENRISDFMIYQVSEFTSIYFHQMLWPEFRISSLIAILVHYTVFKV</sequence>
<keyword evidence="2 3" id="KW-0808">Transferase</keyword>
<dbReference type="GeneID" id="24423406"/>
<evidence type="ECO:0000256" key="2">
    <source>
        <dbReference type="ARBA" id="ARBA00022679"/>
    </source>
</evidence>
<proteinExistence type="inferred from homology"/>
<dbReference type="GO" id="GO:0016094">
    <property type="term" value="P:polyprenol biosynthetic process"/>
    <property type="evidence" value="ECO:0007669"/>
    <property type="project" value="TreeGrafter"/>
</dbReference>
<dbReference type="EC" id="2.5.1.-" evidence="3"/>
<accession>A0A1N6LWQ4</accession>
<dbReference type="KEGG" id="bmic:BMR1_01G01680"/>
<dbReference type="GO" id="GO:0045547">
    <property type="term" value="F:ditrans,polycis-polyprenyl diphosphate synthase [(2E,6E)-farnesyl diphosphate specific] activity"/>
    <property type="evidence" value="ECO:0007669"/>
    <property type="project" value="TreeGrafter"/>
</dbReference>
<dbReference type="Gene3D" id="3.40.1180.10">
    <property type="entry name" value="Decaprenyl diphosphate synthase-like"/>
    <property type="match status" value="1"/>
</dbReference>
<dbReference type="EMBL" id="FO082871">
    <property type="protein sequence ID" value="SIO73305.1"/>
    <property type="molecule type" value="Genomic_DNA"/>
</dbReference>
<evidence type="ECO:0000256" key="3">
    <source>
        <dbReference type="RuleBase" id="RU363018"/>
    </source>
</evidence>
<dbReference type="InterPro" id="IPR001441">
    <property type="entry name" value="UPP_synth-like"/>
</dbReference>
<dbReference type="OrthoDB" id="4173905at2759"/>
<dbReference type="CDD" id="cd00475">
    <property type="entry name" value="Cis_IPPS"/>
    <property type="match status" value="1"/>
</dbReference>
<dbReference type="PANTHER" id="PTHR10291:SF43">
    <property type="entry name" value="DEHYDRODOLICHYL DIPHOSPHATE SYNTHASE COMPLEX SUBUNIT DHDDS"/>
    <property type="match status" value="1"/>
</dbReference>
<dbReference type="Pfam" id="PF01255">
    <property type="entry name" value="Prenyltransf"/>
    <property type="match status" value="1"/>
</dbReference>
<dbReference type="VEuPathDB" id="PiroplasmaDB:BMR1_01G01680"/>
<dbReference type="InterPro" id="IPR036424">
    <property type="entry name" value="UPP_synth-like_sf"/>
</dbReference>
<organism evidence="4 5">
    <name type="scientific">Babesia microti (strain RI)</name>
    <dbReference type="NCBI Taxonomy" id="1133968"/>
    <lineage>
        <taxon>Eukaryota</taxon>
        <taxon>Sar</taxon>
        <taxon>Alveolata</taxon>
        <taxon>Apicomplexa</taxon>
        <taxon>Aconoidasida</taxon>
        <taxon>Piroplasmida</taxon>
        <taxon>Babesiidae</taxon>
        <taxon>Babesia</taxon>
    </lineage>
</organism>
<reference evidence="4 5" key="3">
    <citation type="journal article" date="2016" name="Sci. Rep.">
        <title>Genome-wide diversity and gene expression profiling of Babesia microti isolates identify polymorphic genes that mediate host-pathogen interactions.</title>
        <authorList>
            <person name="Silva J.C."/>
            <person name="Cornillot E."/>
            <person name="McCracken C."/>
            <person name="Usmani-Brown S."/>
            <person name="Dwivedi A."/>
            <person name="Ifeonu O.O."/>
            <person name="Crabtree J."/>
            <person name="Gotia H.T."/>
            <person name="Virji A.Z."/>
            <person name="Reynes C."/>
            <person name="Colinge J."/>
            <person name="Kumar V."/>
            <person name="Lawres L."/>
            <person name="Pazzi J.E."/>
            <person name="Pablo J.V."/>
            <person name="Hung C."/>
            <person name="Brancato J."/>
            <person name="Kumari P."/>
            <person name="Orvis J."/>
            <person name="Tretina K."/>
            <person name="Chibucos M."/>
            <person name="Ott S."/>
            <person name="Sadzewicz L."/>
            <person name="Sengamalay N."/>
            <person name="Shetty A.C."/>
            <person name="Su Q."/>
            <person name="Tallon L."/>
            <person name="Fraser C.M."/>
            <person name="Frutos R."/>
            <person name="Molina D.M."/>
            <person name="Krause P.J."/>
            <person name="Ben Mamoun C."/>
        </authorList>
    </citation>
    <scope>NUCLEOTIDE SEQUENCE [LARGE SCALE GENOMIC DNA]</scope>
    <source>
        <strain evidence="4 5">RI</strain>
    </source>
</reference>
<dbReference type="RefSeq" id="XP_021337407.1">
    <property type="nucleotide sequence ID" value="XM_021482625.1"/>
</dbReference>
<name>A0A1N6LWQ4_BABMR</name>
<evidence type="ECO:0000313" key="5">
    <source>
        <dbReference type="Proteomes" id="UP000002899"/>
    </source>
</evidence>